<dbReference type="Proteomes" id="UP000035681">
    <property type="component" value="Unplaced"/>
</dbReference>
<dbReference type="PANTHER" id="PTHR21538:SF24">
    <property type="entry name" value="PH DOMAIN-CONTAINING PROTEIN"/>
    <property type="match status" value="1"/>
</dbReference>
<proteinExistence type="predicted"/>
<accession>A0AAF5DGP4</accession>
<dbReference type="InterPro" id="IPR011993">
    <property type="entry name" value="PH-like_dom_sf"/>
</dbReference>
<keyword evidence="2" id="KW-1185">Reference proteome</keyword>
<dbReference type="GO" id="GO:0000281">
    <property type="term" value="P:mitotic cytokinesis"/>
    <property type="evidence" value="ECO:0007669"/>
    <property type="project" value="TreeGrafter"/>
</dbReference>
<evidence type="ECO:0000259" key="1">
    <source>
        <dbReference type="Pfam" id="PF08174"/>
    </source>
</evidence>
<name>A0AAF5DGP4_STRER</name>
<sequence length="1725" mass="198745">VLEVFNIKFKFFRNLEEITMKHFNYKLMHKACFENQWKSSALYEDRTKYAASCATFLLLIRITFEPQLIETFVVSSIVDLLWCSTGAGFGAHWRLNNADYDKEFIHYYCCIRGCCSTGTEAEAWRFFWGKLEDVGLLELNLKHGAFFLMGEIYLSMEAVVERIGGCCSTGAGSKTCKLFFGRNSFRINASYDSETSIAVLEAVVQLELILKHLSFSKRNLRMYLYCSLAESIEAFLSWVGAVALQEQNQEHVNSSRMNWRLLINASYDKESRNSFSNNANYDKESRYYCCCFGGCCSTGTDSEALRLFWKKLEDVPILQLNLKHRSSSVMGWKLHCYRCFRGCYSTGAESGEWRLFWKKLEDSMEAVVERIGGCCSTGAGSKTCKLFSFGRNSFSNNANYDKESRYYCCCFGDCCSNGTDSEALRLFWKKLEDVLILQLSRKHRSSFVRSWKLNNANYNRESRHYYYCFGGCYSIGTESGAFRLFWSKLGDVSLLQLNLKHGNFFVKDSLNNNANLGKEPKLTMLITINNPEKLEAWRLLLYWSQIRSVDVLLEKTGECGFTGAESKTCKLFLLEGHYLLLMLVAIKNPGMFFCFDLLRYSLDIIIIVLEAVVQLERNLEHESFSERNWRLMGIHLRGIRNCCSAGAGSGAWDDHFWSKQEAVVLLELDLKDGNSPGMKWRLIETVSEARRFSRNRLGAVVPLRPNLNMTVPLEQTRKTHSPEYCILQQGPNIYLIAYRYLKSIISDFRNKKLRERKKMEAFESFKFNKKAKSWQYIARRKNSILHLKNGSRLKEVLDIKYASKVNRSLAQQYFKPIFLTYTMLKAFYEDRTKIEIKSYFLVVDFIFSTSFTVKKSKKASLEMYYNDSMDEICDMVEVNSPCNLKMNQKNKKRLSNNNKNVSNSKKVGRKKFDFQKFEEYNRNDNVNVVEKNLLSNNICESSKGQDIVEVTNMNSHGLNNRICNNDNNNRNKHANILQQKRGSHSFIRNTPPTTPSDCCRSDDWSTFDPTKLRNITEEQANNIITESLFLSSSDKRTNDTNNLQSSEEGKIILNSDDTSTSYPIKNKISCIENVSAKNKKIAFLKKIMTRFEFKSEALKKIDDNRNGVAVLEGDKNCKNLPISKNCDQGCCLESSSLQNELNNENIISENSDSLVREYNSAKETYIFPPFNKRLLQRSSSINNSSSNFIIQILTPHQKKVLDENAAPKFSPASSFLPNIPYGKVLAVYKKETLSTVGASGTVASRITTKTMFDFKPLAHSTPFQTPKQSLRNIKNASKNRGTILPYDEKGRIFENHLSSKGRISFNSNTSHVPSLTAPSYLSHIPEEMYIRKMTKLKNSLRKIKRILNGTDKVINNCSKNLNFNGSKIELSAKRTNLIGTKRIESLKDEYEKTKTLMNIANIVPRINSKFLSIYTISDISLELNRLFCFKKTQENMSYAFCIILKCANNVVGTQVRTVEDVGSVRLKQVRFFDHIKFSKLPINFVVVLEIYAIKVGELDRTKLSRFKRSLKDFATSILKPSFKKPSLISINENTTTNLNDSLHPKNQIGYDHFTQCGVLRLNRDTIGCQKFYFEEAKFPLEGTIYLNTECTPLPQQVEVAYSGYLTIYNCDDVKNQSIKMWTIVKRSIMKFWKSCDDEYDGQLPIFIMDMSKITSPQIERIKPTEYGYKEDSFYIDIICESNDSNCIYQQKRIYFTSECYNDCDNWLQYLNEILKTIRHEPDNNF</sequence>
<evidence type="ECO:0000313" key="3">
    <source>
        <dbReference type="WBParaSite" id="TCONS_00011470.p1"/>
    </source>
</evidence>
<feature type="domain" description="Anillin homology" evidence="1">
    <location>
        <begin position="1415"/>
        <end position="1566"/>
    </location>
</feature>
<dbReference type="GO" id="GO:0031106">
    <property type="term" value="P:septin ring organization"/>
    <property type="evidence" value="ECO:0007669"/>
    <property type="project" value="TreeGrafter"/>
</dbReference>
<dbReference type="WBParaSite" id="TCONS_00011470.p1">
    <property type="protein sequence ID" value="TCONS_00011470.p1"/>
    <property type="gene ID" value="XLOC_005903"/>
</dbReference>
<reference evidence="3" key="1">
    <citation type="submission" date="2024-02" db="UniProtKB">
        <authorList>
            <consortium name="WormBaseParasite"/>
        </authorList>
    </citation>
    <scope>IDENTIFICATION</scope>
</reference>
<dbReference type="InterPro" id="IPR012966">
    <property type="entry name" value="AHD"/>
</dbReference>
<evidence type="ECO:0000313" key="2">
    <source>
        <dbReference type="Proteomes" id="UP000035681"/>
    </source>
</evidence>
<protein>
    <recommendedName>
        <fullName evidence="1">Anillin homology domain-containing protein</fullName>
    </recommendedName>
</protein>
<dbReference type="GO" id="GO:0005826">
    <property type="term" value="C:actomyosin contractile ring"/>
    <property type="evidence" value="ECO:0007669"/>
    <property type="project" value="TreeGrafter"/>
</dbReference>
<organism evidence="2 3">
    <name type="scientific">Strongyloides stercoralis</name>
    <name type="common">Threadworm</name>
    <dbReference type="NCBI Taxonomy" id="6248"/>
    <lineage>
        <taxon>Eukaryota</taxon>
        <taxon>Metazoa</taxon>
        <taxon>Ecdysozoa</taxon>
        <taxon>Nematoda</taxon>
        <taxon>Chromadorea</taxon>
        <taxon>Rhabditida</taxon>
        <taxon>Tylenchina</taxon>
        <taxon>Panagrolaimomorpha</taxon>
        <taxon>Strongyloidoidea</taxon>
        <taxon>Strongyloididae</taxon>
        <taxon>Strongyloides</taxon>
    </lineage>
</organism>
<dbReference type="PANTHER" id="PTHR21538">
    <property type="entry name" value="ANILLIN/RHOTEKIN RTKN"/>
    <property type="match status" value="1"/>
</dbReference>
<dbReference type="Pfam" id="PF08174">
    <property type="entry name" value="Anillin"/>
    <property type="match status" value="1"/>
</dbReference>
<dbReference type="GO" id="GO:0000915">
    <property type="term" value="P:actomyosin contractile ring assembly"/>
    <property type="evidence" value="ECO:0007669"/>
    <property type="project" value="TreeGrafter"/>
</dbReference>
<dbReference type="SUPFAM" id="SSF50729">
    <property type="entry name" value="PH domain-like"/>
    <property type="match status" value="1"/>
</dbReference>
<dbReference type="Gene3D" id="2.30.29.30">
    <property type="entry name" value="Pleckstrin-homology domain (PH domain)/Phosphotyrosine-binding domain (PTB)"/>
    <property type="match status" value="1"/>
</dbReference>
<dbReference type="InterPro" id="IPR051364">
    <property type="entry name" value="Cytokinesis/Rho-signaling"/>
</dbReference>
<dbReference type="AlphaFoldDB" id="A0AAF5DGP4"/>